<dbReference type="OrthoDB" id="441210at2759"/>
<evidence type="ECO:0000313" key="2">
    <source>
        <dbReference type="EMBL" id="KIL00015.1"/>
    </source>
</evidence>
<organism evidence="2 3">
    <name type="scientific">Paxillus rubicundulus Ve08.2h10</name>
    <dbReference type="NCBI Taxonomy" id="930991"/>
    <lineage>
        <taxon>Eukaryota</taxon>
        <taxon>Fungi</taxon>
        <taxon>Dikarya</taxon>
        <taxon>Basidiomycota</taxon>
        <taxon>Agaricomycotina</taxon>
        <taxon>Agaricomycetes</taxon>
        <taxon>Agaricomycetidae</taxon>
        <taxon>Boletales</taxon>
        <taxon>Paxilineae</taxon>
        <taxon>Paxillaceae</taxon>
        <taxon>Paxillus</taxon>
    </lineage>
</organism>
<reference evidence="3" key="2">
    <citation type="submission" date="2015-01" db="EMBL/GenBank/DDBJ databases">
        <title>Evolutionary Origins and Diversification of the Mycorrhizal Mutualists.</title>
        <authorList>
            <consortium name="DOE Joint Genome Institute"/>
            <consortium name="Mycorrhizal Genomics Consortium"/>
            <person name="Kohler A."/>
            <person name="Kuo A."/>
            <person name="Nagy L.G."/>
            <person name="Floudas D."/>
            <person name="Copeland A."/>
            <person name="Barry K.W."/>
            <person name="Cichocki N."/>
            <person name="Veneault-Fourrey C."/>
            <person name="LaButti K."/>
            <person name="Lindquist E.A."/>
            <person name="Lipzen A."/>
            <person name="Lundell T."/>
            <person name="Morin E."/>
            <person name="Murat C."/>
            <person name="Riley R."/>
            <person name="Ohm R."/>
            <person name="Sun H."/>
            <person name="Tunlid A."/>
            <person name="Henrissat B."/>
            <person name="Grigoriev I.V."/>
            <person name="Hibbett D.S."/>
            <person name="Martin F."/>
        </authorList>
    </citation>
    <scope>NUCLEOTIDE SEQUENCE [LARGE SCALE GENOMIC DNA]</scope>
    <source>
        <strain evidence="3">Ve08.2h10</strain>
    </source>
</reference>
<proteinExistence type="predicted"/>
<dbReference type="Proteomes" id="UP000054538">
    <property type="component" value="Unassembled WGS sequence"/>
</dbReference>
<feature type="non-terminal residue" evidence="2">
    <location>
        <position position="1"/>
    </location>
</feature>
<dbReference type="InParanoid" id="A0A0D0EA60"/>
<feature type="region of interest" description="Disordered" evidence="1">
    <location>
        <begin position="17"/>
        <end position="37"/>
    </location>
</feature>
<feature type="compositionally biased region" description="Polar residues" evidence="1">
    <location>
        <begin position="116"/>
        <end position="128"/>
    </location>
</feature>
<name>A0A0D0EA60_9AGAM</name>
<feature type="region of interest" description="Disordered" evidence="1">
    <location>
        <begin position="105"/>
        <end position="193"/>
    </location>
</feature>
<accession>A0A0D0EA60</accession>
<evidence type="ECO:0000313" key="3">
    <source>
        <dbReference type="Proteomes" id="UP000054538"/>
    </source>
</evidence>
<dbReference type="HOGENOM" id="CLU_049340_1_0_1"/>
<protein>
    <submittedName>
        <fullName evidence="2">Uncharacterized protein</fullName>
    </submittedName>
</protein>
<sequence length="193" mass="21111">QAELDRDLELERRKVRELQDASREREKEYQKLKAQHDKVKRKALLAPDAPRAVALPGHGINPFHRALSNQTRTAGEVDIGGVVGGMEAIGIQRTPLVNRTMLGSFGMQQGHPRSHAPQSNPPTRTASVQRHPLNTGDRSFRANSISDRSDSANEVENILLPQSVRGRHPGISPGSSGWGTSAARPHMVQQGCT</sequence>
<dbReference type="EMBL" id="KN824844">
    <property type="protein sequence ID" value="KIL00015.1"/>
    <property type="molecule type" value="Genomic_DNA"/>
</dbReference>
<dbReference type="STRING" id="930991.A0A0D0EA60"/>
<dbReference type="AlphaFoldDB" id="A0A0D0EA60"/>
<keyword evidence="3" id="KW-1185">Reference proteome</keyword>
<gene>
    <name evidence="2" type="ORF">PAXRUDRAFT_130836</name>
</gene>
<reference evidence="2 3" key="1">
    <citation type="submission" date="2014-04" db="EMBL/GenBank/DDBJ databases">
        <authorList>
            <consortium name="DOE Joint Genome Institute"/>
            <person name="Kuo A."/>
            <person name="Kohler A."/>
            <person name="Jargeat P."/>
            <person name="Nagy L.G."/>
            <person name="Floudas D."/>
            <person name="Copeland A."/>
            <person name="Barry K.W."/>
            <person name="Cichocki N."/>
            <person name="Veneault-Fourrey C."/>
            <person name="LaButti K."/>
            <person name="Lindquist E.A."/>
            <person name="Lipzen A."/>
            <person name="Lundell T."/>
            <person name="Morin E."/>
            <person name="Murat C."/>
            <person name="Sun H."/>
            <person name="Tunlid A."/>
            <person name="Henrissat B."/>
            <person name="Grigoriev I.V."/>
            <person name="Hibbett D.S."/>
            <person name="Martin F."/>
            <person name="Nordberg H.P."/>
            <person name="Cantor M.N."/>
            <person name="Hua S.X."/>
        </authorList>
    </citation>
    <scope>NUCLEOTIDE SEQUENCE [LARGE SCALE GENOMIC DNA]</scope>
    <source>
        <strain evidence="2 3">Ve08.2h10</strain>
    </source>
</reference>
<evidence type="ECO:0000256" key="1">
    <source>
        <dbReference type="SAM" id="MobiDB-lite"/>
    </source>
</evidence>